<dbReference type="PANTHER" id="PTHR23513:SF11">
    <property type="entry name" value="STAPHYLOFERRIN A TRANSPORTER"/>
    <property type="match status" value="1"/>
</dbReference>
<name>A0A0C3RGE0_9PORP</name>
<evidence type="ECO:0000259" key="8">
    <source>
        <dbReference type="PROSITE" id="PS50850"/>
    </source>
</evidence>
<evidence type="ECO:0000256" key="2">
    <source>
        <dbReference type="ARBA" id="ARBA00022448"/>
    </source>
</evidence>
<evidence type="ECO:0000256" key="6">
    <source>
        <dbReference type="ARBA" id="ARBA00023136"/>
    </source>
</evidence>
<dbReference type="RefSeq" id="WP_041503170.1">
    <property type="nucleotide sequence ID" value="NZ_JPIT01000018.1"/>
</dbReference>
<keyword evidence="5 7" id="KW-1133">Transmembrane helix</keyword>
<accession>A0A0C3RGE0</accession>
<dbReference type="PROSITE" id="PS50850">
    <property type="entry name" value="MFS"/>
    <property type="match status" value="1"/>
</dbReference>
<dbReference type="InterPro" id="IPR010290">
    <property type="entry name" value="TM_effector"/>
</dbReference>
<dbReference type="InterPro" id="IPR020846">
    <property type="entry name" value="MFS_dom"/>
</dbReference>
<feature type="transmembrane region" description="Helical" evidence="7">
    <location>
        <begin position="372"/>
        <end position="391"/>
    </location>
</feature>
<organism evidence="9 10">
    <name type="scientific">Sanguibacteroides justesenii</name>
    <dbReference type="NCBI Taxonomy" id="1547597"/>
    <lineage>
        <taxon>Bacteria</taxon>
        <taxon>Pseudomonadati</taxon>
        <taxon>Bacteroidota</taxon>
        <taxon>Bacteroidia</taxon>
        <taxon>Bacteroidales</taxon>
        <taxon>Porphyromonadaceae</taxon>
        <taxon>Sanguibacteroides</taxon>
    </lineage>
</organism>
<feature type="transmembrane region" description="Helical" evidence="7">
    <location>
        <begin position="250"/>
        <end position="272"/>
    </location>
</feature>
<protein>
    <submittedName>
        <fullName evidence="9">MFS transporter</fullName>
    </submittedName>
</protein>
<dbReference type="CDD" id="cd06173">
    <property type="entry name" value="MFS_MefA_like"/>
    <property type="match status" value="1"/>
</dbReference>
<evidence type="ECO:0000256" key="3">
    <source>
        <dbReference type="ARBA" id="ARBA00022475"/>
    </source>
</evidence>
<feature type="transmembrane region" description="Helical" evidence="7">
    <location>
        <begin position="338"/>
        <end position="360"/>
    </location>
</feature>
<feature type="transmembrane region" description="Helical" evidence="7">
    <location>
        <begin position="42"/>
        <end position="66"/>
    </location>
</feature>
<dbReference type="Pfam" id="PF05977">
    <property type="entry name" value="MFS_3"/>
    <property type="match status" value="1"/>
</dbReference>
<dbReference type="InterPro" id="IPR036259">
    <property type="entry name" value="MFS_trans_sf"/>
</dbReference>
<dbReference type="GO" id="GO:0022857">
    <property type="term" value="F:transmembrane transporter activity"/>
    <property type="evidence" value="ECO:0007669"/>
    <property type="project" value="InterPro"/>
</dbReference>
<feature type="transmembrane region" description="Helical" evidence="7">
    <location>
        <begin position="284"/>
        <end position="302"/>
    </location>
</feature>
<keyword evidence="4 7" id="KW-0812">Transmembrane</keyword>
<feature type="domain" description="Major facilitator superfamily (MFS) profile" evidence="8">
    <location>
        <begin position="25"/>
        <end position="426"/>
    </location>
</feature>
<evidence type="ECO:0000256" key="4">
    <source>
        <dbReference type="ARBA" id="ARBA00022692"/>
    </source>
</evidence>
<proteinExistence type="predicted"/>
<dbReference type="GO" id="GO:0005886">
    <property type="term" value="C:plasma membrane"/>
    <property type="evidence" value="ECO:0007669"/>
    <property type="project" value="UniProtKB-SubCell"/>
</dbReference>
<sequence>MHEDKNRKKFWGGRKGWRELLPNNSSAFFYIFSSLKNYNFRLYFGGQCVSLIGTWMQQIAMSWLVFRLTGSVFLLATVTFMAQIPILLVTPFMSVFVDRFNRRHILIFTQSLSMLQALIMAWLTLSGWIEVWHILVLSVFIGLINALDNPTRQSFYPSLVPKENLGNAIALNSAVINGSRLIGPAVGGVLIGLFGEGYCFLLNGISYLGVIVALLMMRLIPFRPKPVVQRVWVDIEDGFRYVWENIPIRTLLLLMSSVSFFGIPLMTFIPAYVKTILGGESEMLGVLLSSIGIGSFGAALYLAARKSVLGLGKVVMLSTLLLGIGIILISFVSVPWVATILCIPIGFFIIAAVASVNTLLQTLSDEDKRGRVMGYMAMTFTGMAPIGSMVLGAIEKYIGLPAIIMCSGIGCVLAACLFEHYRPLIRRLTRPVYVEKGIIPEIAVGIENSEEQSF</sequence>
<dbReference type="Proteomes" id="UP000031980">
    <property type="component" value="Unassembled WGS sequence"/>
</dbReference>
<keyword evidence="6 7" id="KW-0472">Membrane</keyword>
<dbReference type="Gene3D" id="1.20.1250.20">
    <property type="entry name" value="MFS general substrate transporter like domains"/>
    <property type="match status" value="1"/>
</dbReference>
<evidence type="ECO:0000256" key="7">
    <source>
        <dbReference type="SAM" id="Phobius"/>
    </source>
</evidence>
<evidence type="ECO:0000313" key="10">
    <source>
        <dbReference type="Proteomes" id="UP000031980"/>
    </source>
</evidence>
<keyword evidence="3" id="KW-1003">Cell membrane</keyword>
<dbReference type="PANTHER" id="PTHR23513">
    <property type="entry name" value="INTEGRAL MEMBRANE EFFLUX PROTEIN-RELATED"/>
    <property type="match status" value="1"/>
</dbReference>
<feature type="transmembrane region" description="Helical" evidence="7">
    <location>
        <begin position="105"/>
        <end position="125"/>
    </location>
</feature>
<evidence type="ECO:0000256" key="1">
    <source>
        <dbReference type="ARBA" id="ARBA00004651"/>
    </source>
</evidence>
<dbReference type="EMBL" id="JPIU01000039">
    <property type="protein sequence ID" value="KIO44534.1"/>
    <property type="molecule type" value="Genomic_DNA"/>
</dbReference>
<evidence type="ECO:0000313" key="9">
    <source>
        <dbReference type="EMBL" id="KIO44534.1"/>
    </source>
</evidence>
<feature type="transmembrane region" description="Helical" evidence="7">
    <location>
        <begin position="314"/>
        <end position="332"/>
    </location>
</feature>
<evidence type="ECO:0000256" key="5">
    <source>
        <dbReference type="ARBA" id="ARBA00022989"/>
    </source>
</evidence>
<reference evidence="9 10" key="1">
    <citation type="submission" date="2014-07" db="EMBL/GenBank/DDBJ databases">
        <title>Porphyromonadaceae bacterium OUH 308042 = ATCC BAA-2681 = DSM 28342 draft genome.</title>
        <authorList>
            <person name="Sydenham T.V."/>
            <person name="Hasman H."/>
            <person name="Justensen U.S."/>
        </authorList>
    </citation>
    <scope>NUCLEOTIDE SEQUENCE [LARGE SCALE GENOMIC DNA]</scope>
    <source>
        <strain evidence="9 10">OUH 308042</strain>
    </source>
</reference>
<comment type="subcellular location">
    <subcellularLocation>
        <location evidence="1">Cell membrane</location>
        <topology evidence="1">Multi-pass membrane protein</topology>
    </subcellularLocation>
</comment>
<keyword evidence="10" id="KW-1185">Reference proteome</keyword>
<dbReference type="AlphaFoldDB" id="A0A0C3RGE0"/>
<feature type="transmembrane region" description="Helical" evidence="7">
    <location>
        <begin position="200"/>
        <end position="220"/>
    </location>
</feature>
<keyword evidence="2" id="KW-0813">Transport</keyword>
<feature type="transmembrane region" description="Helical" evidence="7">
    <location>
        <begin position="131"/>
        <end position="148"/>
    </location>
</feature>
<feature type="transmembrane region" description="Helical" evidence="7">
    <location>
        <begin position="72"/>
        <end position="93"/>
    </location>
</feature>
<feature type="transmembrane region" description="Helical" evidence="7">
    <location>
        <begin position="169"/>
        <end position="194"/>
    </location>
</feature>
<comment type="caution">
    <text evidence="9">The sequence shown here is derived from an EMBL/GenBank/DDBJ whole genome shotgun (WGS) entry which is preliminary data.</text>
</comment>
<feature type="transmembrane region" description="Helical" evidence="7">
    <location>
        <begin position="397"/>
        <end position="418"/>
    </location>
</feature>
<dbReference type="SUPFAM" id="SSF103473">
    <property type="entry name" value="MFS general substrate transporter"/>
    <property type="match status" value="1"/>
</dbReference>
<gene>
    <name evidence="9" type="ORF">BA92_10110</name>
</gene>